<organism evidence="1">
    <name type="scientific">marine sediment metagenome</name>
    <dbReference type="NCBI Taxonomy" id="412755"/>
    <lineage>
        <taxon>unclassified sequences</taxon>
        <taxon>metagenomes</taxon>
        <taxon>ecological metagenomes</taxon>
    </lineage>
</organism>
<sequence length="131" mass="15340">MTWTHFWDMHSGGGQKLEWANIYIEAEEKEAKRIFYNRFARSPNRVTCTCCGSDYSISSEKTLGQLTAFHRKCLYNKTLEQYVEKQDPIYPQEYITLANYCKDENVLIIKAGDIQSHERTGVVPEEGYVWQ</sequence>
<reference evidence="1" key="1">
    <citation type="journal article" date="2015" name="Nature">
        <title>Complex archaea that bridge the gap between prokaryotes and eukaryotes.</title>
        <authorList>
            <person name="Spang A."/>
            <person name="Saw J.H."/>
            <person name="Jorgensen S.L."/>
            <person name="Zaremba-Niedzwiedzka K."/>
            <person name="Martijn J."/>
            <person name="Lind A.E."/>
            <person name="van Eijk R."/>
            <person name="Schleper C."/>
            <person name="Guy L."/>
            <person name="Ettema T.J."/>
        </authorList>
    </citation>
    <scope>NUCLEOTIDE SEQUENCE</scope>
</reference>
<name>A0A0F9Q346_9ZZZZ</name>
<proteinExistence type="predicted"/>
<protein>
    <submittedName>
        <fullName evidence="1">Uncharacterized protein</fullName>
    </submittedName>
</protein>
<dbReference type="EMBL" id="LAZR01005456">
    <property type="protein sequence ID" value="KKM99797.1"/>
    <property type="molecule type" value="Genomic_DNA"/>
</dbReference>
<dbReference type="AlphaFoldDB" id="A0A0F9Q346"/>
<evidence type="ECO:0000313" key="1">
    <source>
        <dbReference type="EMBL" id="KKM99797.1"/>
    </source>
</evidence>
<comment type="caution">
    <text evidence="1">The sequence shown here is derived from an EMBL/GenBank/DDBJ whole genome shotgun (WGS) entry which is preliminary data.</text>
</comment>
<gene>
    <name evidence="1" type="ORF">LCGC14_1144140</name>
</gene>
<accession>A0A0F9Q346</accession>